<evidence type="ECO:0000313" key="3">
    <source>
        <dbReference type="Proteomes" id="UP000258309"/>
    </source>
</evidence>
<comment type="caution">
    <text evidence="2">The sequence shown here is derived from an EMBL/GenBank/DDBJ whole genome shotgun (WGS) entry which is preliminary data.</text>
</comment>
<reference evidence="2 3" key="1">
    <citation type="submission" date="2018-05" db="EMBL/GenBank/DDBJ databases">
        <title>Draft genome sequence of Scytalidium lignicola DSM 105466, a ubiquitous saprotrophic fungus.</title>
        <authorList>
            <person name="Buettner E."/>
            <person name="Gebauer A.M."/>
            <person name="Hofrichter M."/>
            <person name="Liers C."/>
            <person name="Kellner H."/>
        </authorList>
    </citation>
    <scope>NUCLEOTIDE SEQUENCE [LARGE SCALE GENOMIC DNA]</scope>
    <source>
        <strain evidence="2 3">DSM 105466</strain>
    </source>
</reference>
<feature type="compositionally biased region" description="Low complexity" evidence="1">
    <location>
        <begin position="27"/>
        <end position="41"/>
    </location>
</feature>
<dbReference type="AlphaFoldDB" id="A0A3E2HLS8"/>
<feature type="region of interest" description="Disordered" evidence="1">
    <location>
        <begin position="1"/>
        <end position="42"/>
    </location>
</feature>
<keyword evidence="3" id="KW-1185">Reference proteome</keyword>
<feature type="compositionally biased region" description="Low complexity" evidence="1">
    <location>
        <begin position="7"/>
        <end position="18"/>
    </location>
</feature>
<feature type="non-terminal residue" evidence="2">
    <location>
        <position position="168"/>
    </location>
</feature>
<evidence type="ECO:0000313" key="2">
    <source>
        <dbReference type="EMBL" id="RFU34315.1"/>
    </source>
</evidence>
<sequence>MERLKSSSEGISTGSSVGIQYSNIRQTEPTAEETTPGTKAPNQVTNVIHTKHLDLHPITKASRLIPLNNIFATELDNVPAHMDSTVPSNPGIHNQRSEDVEHNMLGVEGGRNRMRTKDDIKDNVDYQRPDEESSEYSGKGKFKKWLENGRKKELQQNKSHWSWKCSCT</sequence>
<feature type="non-terminal residue" evidence="2">
    <location>
        <position position="1"/>
    </location>
</feature>
<gene>
    <name evidence="2" type="ORF">B7463_g1967</name>
</gene>
<name>A0A3E2HLS8_SCYLI</name>
<dbReference type="Proteomes" id="UP000258309">
    <property type="component" value="Unassembled WGS sequence"/>
</dbReference>
<accession>A0A3E2HLS8</accession>
<organism evidence="2 3">
    <name type="scientific">Scytalidium lignicola</name>
    <name type="common">Hyphomycete</name>
    <dbReference type="NCBI Taxonomy" id="5539"/>
    <lineage>
        <taxon>Eukaryota</taxon>
        <taxon>Fungi</taxon>
        <taxon>Dikarya</taxon>
        <taxon>Ascomycota</taxon>
        <taxon>Pezizomycotina</taxon>
        <taxon>Leotiomycetes</taxon>
        <taxon>Leotiomycetes incertae sedis</taxon>
        <taxon>Scytalidium</taxon>
    </lineage>
</organism>
<feature type="compositionally biased region" description="Basic and acidic residues" evidence="1">
    <location>
        <begin position="115"/>
        <end position="131"/>
    </location>
</feature>
<dbReference type="EMBL" id="NCSJ02000022">
    <property type="protein sequence ID" value="RFU34315.1"/>
    <property type="molecule type" value="Genomic_DNA"/>
</dbReference>
<proteinExistence type="predicted"/>
<evidence type="ECO:0000256" key="1">
    <source>
        <dbReference type="SAM" id="MobiDB-lite"/>
    </source>
</evidence>
<feature type="region of interest" description="Disordered" evidence="1">
    <location>
        <begin position="114"/>
        <end position="140"/>
    </location>
</feature>
<protein>
    <submittedName>
        <fullName evidence="2">Uncharacterized protein</fullName>
    </submittedName>
</protein>